<comment type="cofactor">
    <cofactor evidence="1 5">
        <name>FAD</name>
        <dbReference type="ChEBI" id="CHEBI:57692"/>
    </cofactor>
</comment>
<dbReference type="RefSeq" id="XP_005834025.1">
    <property type="nucleotide sequence ID" value="XM_005833968.1"/>
</dbReference>
<evidence type="ECO:0000256" key="3">
    <source>
        <dbReference type="ARBA" id="ARBA00023002"/>
    </source>
</evidence>
<feature type="binding site" evidence="4">
    <location>
        <position position="221"/>
    </location>
    <ligand>
        <name>FAD</name>
        <dbReference type="ChEBI" id="CHEBI:57692"/>
    </ligand>
</feature>
<dbReference type="PRINTS" id="PR00757">
    <property type="entry name" value="AMINEOXDASEF"/>
</dbReference>
<protein>
    <recommendedName>
        <fullName evidence="5">Amine oxidase</fullName>
        <ecNumber evidence="5">1.4.3.-</ecNumber>
    </recommendedName>
</protein>
<keyword evidence="3 5" id="KW-0560">Oxidoreductase</keyword>
<dbReference type="PaxDb" id="55529-EKX47045"/>
<evidence type="ECO:0000259" key="6">
    <source>
        <dbReference type="Pfam" id="PF01593"/>
    </source>
</evidence>
<dbReference type="STRING" id="905079.L1JG21"/>
<evidence type="ECO:0000256" key="1">
    <source>
        <dbReference type="ARBA" id="ARBA00001974"/>
    </source>
</evidence>
<evidence type="ECO:0000256" key="4">
    <source>
        <dbReference type="PIRSR" id="PIRSR601613-1"/>
    </source>
</evidence>
<dbReference type="PANTHER" id="PTHR10742">
    <property type="entry name" value="FLAVIN MONOAMINE OXIDASE"/>
    <property type="match status" value="1"/>
</dbReference>
<dbReference type="EC" id="1.4.3.-" evidence="5"/>
<gene>
    <name evidence="7" type="ORF">GUITHDRAFT_69886</name>
</gene>
<name>L1JG21_GUITC</name>
<dbReference type="Gene3D" id="3.50.50.60">
    <property type="entry name" value="FAD/NAD(P)-binding domain"/>
    <property type="match status" value="1"/>
</dbReference>
<dbReference type="KEGG" id="gtt:GUITHDRAFT_69886"/>
<reference evidence="8" key="3">
    <citation type="submission" date="2016-03" db="UniProtKB">
        <authorList>
            <consortium name="EnsemblProtists"/>
        </authorList>
    </citation>
    <scope>IDENTIFICATION</scope>
</reference>
<dbReference type="Gene3D" id="3.90.660.10">
    <property type="match status" value="1"/>
</dbReference>
<organism evidence="7">
    <name type="scientific">Guillardia theta (strain CCMP2712)</name>
    <name type="common">Cryptophyte</name>
    <dbReference type="NCBI Taxonomy" id="905079"/>
    <lineage>
        <taxon>Eukaryota</taxon>
        <taxon>Cryptophyceae</taxon>
        <taxon>Pyrenomonadales</taxon>
        <taxon>Geminigeraceae</taxon>
        <taxon>Guillardia</taxon>
    </lineage>
</organism>
<dbReference type="EMBL" id="JH992991">
    <property type="protein sequence ID" value="EKX47045.1"/>
    <property type="molecule type" value="Genomic_DNA"/>
</dbReference>
<evidence type="ECO:0000256" key="2">
    <source>
        <dbReference type="ARBA" id="ARBA00005995"/>
    </source>
</evidence>
<evidence type="ECO:0000313" key="7">
    <source>
        <dbReference type="EMBL" id="EKX47045.1"/>
    </source>
</evidence>
<keyword evidence="5" id="KW-0274">FAD</keyword>
<dbReference type="GO" id="GO:0016491">
    <property type="term" value="F:oxidoreductase activity"/>
    <property type="evidence" value="ECO:0007669"/>
    <property type="project" value="UniProtKB-KW"/>
</dbReference>
<dbReference type="eggNOG" id="KOG0029">
    <property type="taxonomic scope" value="Eukaryota"/>
</dbReference>
<dbReference type="InterPro" id="IPR002937">
    <property type="entry name" value="Amino_oxidase"/>
</dbReference>
<dbReference type="HOGENOM" id="CLU_004498_5_1_1"/>
<dbReference type="InterPro" id="IPR036188">
    <property type="entry name" value="FAD/NAD-bd_sf"/>
</dbReference>
<evidence type="ECO:0000313" key="8">
    <source>
        <dbReference type="EnsemblProtists" id="EKX47045"/>
    </source>
</evidence>
<dbReference type="OrthoDB" id="5046242at2759"/>
<reference evidence="7 9" key="1">
    <citation type="journal article" date="2012" name="Nature">
        <title>Algal genomes reveal evolutionary mosaicism and the fate of nucleomorphs.</title>
        <authorList>
            <consortium name="DOE Joint Genome Institute"/>
            <person name="Curtis B.A."/>
            <person name="Tanifuji G."/>
            <person name="Burki F."/>
            <person name="Gruber A."/>
            <person name="Irimia M."/>
            <person name="Maruyama S."/>
            <person name="Arias M.C."/>
            <person name="Ball S.G."/>
            <person name="Gile G.H."/>
            <person name="Hirakawa Y."/>
            <person name="Hopkins J.F."/>
            <person name="Kuo A."/>
            <person name="Rensing S.A."/>
            <person name="Schmutz J."/>
            <person name="Symeonidi A."/>
            <person name="Elias M."/>
            <person name="Eveleigh R.J."/>
            <person name="Herman E.K."/>
            <person name="Klute M.J."/>
            <person name="Nakayama T."/>
            <person name="Obornik M."/>
            <person name="Reyes-Prieto A."/>
            <person name="Armbrust E.V."/>
            <person name="Aves S.J."/>
            <person name="Beiko R.G."/>
            <person name="Coutinho P."/>
            <person name="Dacks J.B."/>
            <person name="Durnford D.G."/>
            <person name="Fast N.M."/>
            <person name="Green B.R."/>
            <person name="Grisdale C.J."/>
            <person name="Hempel F."/>
            <person name="Henrissat B."/>
            <person name="Hoppner M.P."/>
            <person name="Ishida K."/>
            <person name="Kim E."/>
            <person name="Koreny L."/>
            <person name="Kroth P.G."/>
            <person name="Liu Y."/>
            <person name="Malik S.B."/>
            <person name="Maier U.G."/>
            <person name="McRose D."/>
            <person name="Mock T."/>
            <person name="Neilson J.A."/>
            <person name="Onodera N.T."/>
            <person name="Poole A.M."/>
            <person name="Pritham E.J."/>
            <person name="Richards T.A."/>
            <person name="Rocap G."/>
            <person name="Roy S.W."/>
            <person name="Sarai C."/>
            <person name="Schaack S."/>
            <person name="Shirato S."/>
            <person name="Slamovits C.H."/>
            <person name="Spencer D.F."/>
            <person name="Suzuki S."/>
            <person name="Worden A.Z."/>
            <person name="Zauner S."/>
            <person name="Barry K."/>
            <person name="Bell C."/>
            <person name="Bharti A.K."/>
            <person name="Crow J.A."/>
            <person name="Grimwood J."/>
            <person name="Kramer R."/>
            <person name="Lindquist E."/>
            <person name="Lucas S."/>
            <person name="Salamov A."/>
            <person name="McFadden G.I."/>
            <person name="Lane C.E."/>
            <person name="Keeling P.J."/>
            <person name="Gray M.W."/>
            <person name="Grigoriev I.V."/>
            <person name="Archibald J.M."/>
        </authorList>
    </citation>
    <scope>NUCLEOTIDE SEQUENCE</scope>
    <source>
        <strain evidence="7 9">CCMP2712</strain>
    </source>
</reference>
<dbReference type="InterPro" id="IPR001613">
    <property type="entry name" value="Flavin_amine_oxidase"/>
</dbReference>
<dbReference type="PANTHER" id="PTHR10742:SF386">
    <property type="entry name" value="LYSINE-SPECIFIC HISTONE DEMETHYLASE 1A"/>
    <property type="match status" value="1"/>
</dbReference>
<dbReference type="Proteomes" id="UP000011087">
    <property type="component" value="Unassembled WGS sequence"/>
</dbReference>
<sequence length="466" mass="51087">APEPANRKTQPSVIVIGAGFAGLSAADELHALGCKVVVLEGRDRIGGRCWTDKSLDGRTVDLGAGWIHGIVGNPLAELARRKGVELCNIPADTLIHDADGVVYSEETDRKIELLFNQFLQRAQKEVGTGSQKSDQSLGGLLDRMIASDDSLDDARELQLFNWHCANIEYSTATDIHNLSARNWALDDENAFDGDHCLLKSGYCALAEHLAQGLDIRLNSKVKVIEHGKEGQQAACKVTLEDGRTLSSDIVVLTVPLGVLKSKSIAFYPQLPRWKQAAIDKLGFGVLNKVVLAFSKIFWQRATPIGKYIGYASERKGQFYLFIDITDCASKPTLLALISGSMAKELEVTPDDEVVREAMKVLEKVVGEGACEQPCGYKITRWGQDPFAMGSYSYVAIGCTPEDMDALARPLDHNRLFFAGEHTNSEHPSTVHGAFISGRRVARELLVSWHGHGEVREGSRCVEFPLR</sequence>
<dbReference type="GeneID" id="17303792"/>
<dbReference type="Pfam" id="PF01593">
    <property type="entry name" value="Amino_oxidase"/>
    <property type="match status" value="1"/>
</dbReference>
<feature type="non-terminal residue" evidence="7">
    <location>
        <position position="1"/>
    </location>
</feature>
<feature type="domain" description="Amine oxidase" evidence="6">
    <location>
        <begin position="20"/>
        <end position="445"/>
    </location>
</feature>
<dbReference type="SUPFAM" id="SSF51905">
    <property type="entry name" value="FAD/NAD(P)-binding domain"/>
    <property type="match status" value="1"/>
</dbReference>
<dbReference type="OMA" id="DVGCGWL"/>
<comment type="similarity">
    <text evidence="2 5">Belongs to the flavin monoamine oxidase family.</text>
</comment>
<accession>L1JG21</accession>
<evidence type="ECO:0000313" key="9">
    <source>
        <dbReference type="Proteomes" id="UP000011087"/>
    </source>
</evidence>
<dbReference type="EnsemblProtists" id="EKX47045">
    <property type="protein sequence ID" value="EKX47045"/>
    <property type="gene ID" value="GUITHDRAFT_69886"/>
</dbReference>
<proteinExistence type="inferred from homology"/>
<dbReference type="InterPro" id="IPR050281">
    <property type="entry name" value="Flavin_monoamine_oxidase"/>
</dbReference>
<dbReference type="SUPFAM" id="SSF54373">
    <property type="entry name" value="FAD-linked reductases, C-terminal domain"/>
    <property type="match status" value="1"/>
</dbReference>
<evidence type="ECO:0000256" key="5">
    <source>
        <dbReference type="RuleBase" id="RU362067"/>
    </source>
</evidence>
<dbReference type="AlphaFoldDB" id="L1JG21"/>
<keyword evidence="9" id="KW-1185">Reference proteome</keyword>
<keyword evidence="5" id="KW-0285">Flavoprotein</keyword>
<reference evidence="9" key="2">
    <citation type="submission" date="2012-11" db="EMBL/GenBank/DDBJ databases">
        <authorList>
            <person name="Kuo A."/>
            <person name="Curtis B.A."/>
            <person name="Tanifuji G."/>
            <person name="Burki F."/>
            <person name="Gruber A."/>
            <person name="Irimia M."/>
            <person name="Maruyama S."/>
            <person name="Arias M.C."/>
            <person name="Ball S.G."/>
            <person name="Gile G.H."/>
            <person name="Hirakawa Y."/>
            <person name="Hopkins J.F."/>
            <person name="Rensing S.A."/>
            <person name="Schmutz J."/>
            <person name="Symeonidi A."/>
            <person name="Elias M."/>
            <person name="Eveleigh R.J."/>
            <person name="Herman E.K."/>
            <person name="Klute M.J."/>
            <person name="Nakayama T."/>
            <person name="Obornik M."/>
            <person name="Reyes-Prieto A."/>
            <person name="Armbrust E.V."/>
            <person name="Aves S.J."/>
            <person name="Beiko R.G."/>
            <person name="Coutinho P."/>
            <person name="Dacks J.B."/>
            <person name="Durnford D.G."/>
            <person name="Fast N.M."/>
            <person name="Green B.R."/>
            <person name="Grisdale C."/>
            <person name="Hempe F."/>
            <person name="Henrissat B."/>
            <person name="Hoppner M.P."/>
            <person name="Ishida K.-I."/>
            <person name="Kim E."/>
            <person name="Koreny L."/>
            <person name="Kroth P.G."/>
            <person name="Liu Y."/>
            <person name="Malik S.-B."/>
            <person name="Maier U.G."/>
            <person name="McRose D."/>
            <person name="Mock T."/>
            <person name="Neilson J.A."/>
            <person name="Onodera N.T."/>
            <person name="Poole A.M."/>
            <person name="Pritham E.J."/>
            <person name="Richards T.A."/>
            <person name="Rocap G."/>
            <person name="Roy S.W."/>
            <person name="Sarai C."/>
            <person name="Schaack S."/>
            <person name="Shirato S."/>
            <person name="Slamovits C.H."/>
            <person name="Spencer D.F."/>
            <person name="Suzuki S."/>
            <person name="Worden A.Z."/>
            <person name="Zauner S."/>
            <person name="Barry K."/>
            <person name="Bell C."/>
            <person name="Bharti A.K."/>
            <person name="Crow J.A."/>
            <person name="Grimwood J."/>
            <person name="Kramer R."/>
            <person name="Lindquist E."/>
            <person name="Lucas S."/>
            <person name="Salamov A."/>
            <person name="McFadden G.I."/>
            <person name="Lane C.E."/>
            <person name="Keeling P.J."/>
            <person name="Gray M.W."/>
            <person name="Grigoriev I.V."/>
            <person name="Archibald J.M."/>
        </authorList>
    </citation>
    <scope>NUCLEOTIDE SEQUENCE</scope>
    <source>
        <strain evidence="9">CCMP2712</strain>
    </source>
</reference>